<keyword evidence="2" id="KW-1185">Reference proteome</keyword>
<dbReference type="GeneID" id="89970161"/>
<evidence type="ECO:0000313" key="2">
    <source>
        <dbReference type="Proteomes" id="UP001358417"/>
    </source>
</evidence>
<gene>
    <name evidence="1" type="ORF">LTR84_001945</name>
</gene>
<dbReference type="AlphaFoldDB" id="A0AAV9NC20"/>
<name>A0AAV9NC20_9EURO</name>
<organism evidence="1 2">
    <name type="scientific">Exophiala bonariae</name>
    <dbReference type="NCBI Taxonomy" id="1690606"/>
    <lineage>
        <taxon>Eukaryota</taxon>
        <taxon>Fungi</taxon>
        <taxon>Dikarya</taxon>
        <taxon>Ascomycota</taxon>
        <taxon>Pezizomycotina</taxon>
        <taxon>Eurotiomycetes</taxon>
        <taxon>Chaetothyriomycetidae</taxon>
        <taxon>Chaetothyriales</taxon>
        <taxon>Herpotrichiellaceae</taxon>
        <taxon>Exophiala</taxon>
    </lineage>
</organism>
<sequence>MVSTIIDSDSSPFAQLCRAAMLVEFAIKATWALPTDHSAISKCPALVDQMCDFMFVVDREGSGDKQADYSWIGSQALARSAAFVLLDFFACPEKLSGQAGYVMSPGAKSEDEVCMTNRAMVMTKELAYQTHSLVQKLIPSMDTDELSSSYFSQISPHILDLVYSALATFYWFAAEEGNGAYQHHIYDMRQFLGSMGSRWRLANEYLGLVGYHDSNNRAEFLT</sequence>
<evidence type="ECO:0000313" key="1">
    <source>
        <dbReference type="EMBL" id="KAK5053983.1"/>
    </source>
</evidence>
<dbReference type="Proteomes" id="UP001358417">
    <property type="component" value="Unassembled WGS sequence"/>
</dbReference>
<dbReference type="EMBL" id="JAVRRD010000011">
    <property type="protein sequence ID" value="KAK5053983.1"/>
    <property type="molecule type" value="Genomic_DNA"/>
</dbReference>
<proteinExistence type="predicted"/>
<dbReference type="RefSeq" id="XP_064707108.1">
    <property type="nucleotide sequence ID" value="XM_064845563.1"/>
</dbReference>
<comment type="caution">
    <text evidence="1">The sequence shown here is derived from an EMBL/GenBank/DDBJ whole genome shotgun (WGS) entry which is preliminary data.</text>
</comment>
<accession>A0AAV9NC20</accession>
<protein>
    <submittedName>
        <fullName evidence="1">Uncharacterized protein</fullName>
    </submittedName>
</protein>
<reference evidence="1 2" key="1">
    <citation type="submission" date="2023-08" db="EMBL/GenBank/DDBJ databases">
        <title>Black Yeasts Isolated from many extreme environments.</title>
        <authorList>
            <person name="Coleine C."/>
            <person name="Stajich J.E."/>
            <person name="Selbmann L."/>
        </authorList>
    </citation>
    <scope>NUCLEOTIDE SEQUENCE [LARGE SCALE GENOMIC DNA]</scope>
    <source>
        <strain evidence="1 2">CCFEE 5792</strain>
    </source>
</reference>